<keyword evidence="1 2" id="KW-0812">Transmembrane</keyword>
<keyword evidence="3" id="KW-1185">Reference proteome</keyword>
<organism evidence="2 3">
    <name type="scientific">Bodo saltans</name>
    <name type="common">Flagellated protozoan</name>
    <dbReference type="NCBI Taxonomy" id="75058"/>
    <lineage>
        <taxon>Eukaryota</taxon>
        <taxon>Discoba</taxon>
        <taxon>Euglenozoa</taxon>
        <taxon>Kinetoplastea</taxon>
        <taxon>Metakinetoplastina</taxon>
        <taxon>Eubodonida</taxon>
        <taxon>Bodonidae</taxon>
        <taxon>Bodo</taxon>
    </lineage>
</organism>
<dbReference type="OrthoDB" id="270584at2759"/>
<sequence length="651" mass="72582">MSSKGVDPAVVSSMTSGDVILMDRRCLSMKDPLSIGLCLGAKSVSPYDHVGMVVKASPDDVAQHGNIKRAVEKAGGLSPSGTYILEANVGGVTLRSMEARLSRTSSNAIAVRPLELPEDQRKSITSAMTKAVDEVIPYDYKSNLMDFVSMSLKPPDKVDRMTATAKRIVLEREIALMQAELARSSKANDADPGSSRLLQKLVRDYTEAVAWLEKTYFPLRRSTTMFVDGENNTGAVKGVFCSELIVHVWQRCGVVASFPPSTSFAPVDFDRWDDEFSFTDERIGMGPHHVIYPPQKCNVDTTQRTHVRDGLQQQQAVSTRSEFMRDRFTVLRNMNLEANVNIAAVDEMMPIITELSLVKETVVPVPWLVQSTSHYQLSREMPEKVMVVGTLFSLVGAVFAPWQLRSLEQQLGMSSLRGGLWSLSASLAARSLAATGIQAWLTYTLFRAYNKRQEDHRSALKVMRCSNGKPLMEFADDRHPFYTCAGALLVSGTIAGSLTHALESLAFLHHFGPDRPHSPSVRLLFRGVSLSSLCFTFSYGGAWLIWYECFGPLLFTTETSVFRKRHNQVHDERWTTQQRDAVVGAIAITCVVETILFPMQAAARRRYLRHMYYPDLPPARTPRYWSGYGRHMARSLSICVTTAAVVWNCLL</sequence>
<gene>
    <name evidence="2" type="ORF">BSAL_37295</name>
</gene>
<feature type="transmembrane region" description="Helical" evidence="1">
    <location>
        <begin position="523"/>
        <end position="546"/>
    </location>
</feature>
<feature type="transmembrane region" description="Helical" evidence="1">
    <location>
        <begin position="385"/>
        <end position="404"/>
    </location>
</feature>
<dbReference type="VEuPathDB" id="TriTrypDB:BSAL_37295"/>
<evidence type="ECO:0000313" key="2">
    <source>
        <dbReference type="EMBL" id="CUG92437.1"/>
    </source>
</evidence>
<dbReference type="OMA" id="SPPDKMD"/>
<evidence type="ECO:0000313" key="3">
    <source>
        <dbReference type="Proteomes" id="UP000051952"/>
    </source>
</evidence>
<evidence type="ECO:0000256" key="1">
    <source>
        <dbReference type="SAM" id="Phobius"/>
    </source>
</evidence>
<dbReference type="SUPFAM" id="SSF54001">
    <property type="entry name" value="Cysteine proteinases"/>
    <property type="match status" value="1"/>
</dbReference>
<dbReference type="InterPro" id="IPR038765">
    <property type="entry name" value="Papain-like_cys_pep_sf"/>
</dbReference>
<dbReference type="AlphaFoldDB" id="A0A0S4JQH1"/>
<keyword evidence="1" id="KW-0472">Membrane</keyword>
<keyword evidence="1" id="KW-1133">Transmembrane helix</keyword>
<accession>A0A0S4JQH1</accession>
<feature type="transmembrane region" description="Helical" evidence="1">
    <location>
        <begin position="581"/>
        <end position="603"/>
    </location>
</feature>
<name>A0A0S4JQH1_BODSA</name>
<feature type="transmembrane region" description="Helical" evidence="1">
    <location>
        <begin position="424"/>
        <end position="446"/>
    </location>
</feature>
<reference evidence="3" key="1">
    <citation type="submission" date="2015-09" db="EMBL/GenBank/DDBJ databases">
        <authorList>
            <consortium name="Pathogen Informatics"/>
        </authorList>
    </citation>
    <scope>NUCLEOTIDE SEQUENCE [LARGE SCALE GENOMIC DNA]</scope>
    <source>
        <strain evidence="3">Lake Konstanz</strain>
    </source>
</reference>
<protein>
    <submittedName>
        <fullName evidence="2">Transmembrane protein, putative</fullName>
    </submittedName>
</protein>
<dbReference type="Gene3D" id="3.90.1720.10">
    <property type="entry name" value="endopeptidase domain like (from Nostoc punctiforme)"/>
    <property type="match status" value="1"/>
</dbReference>
<proteinExistence type="predicted"/>
<dbReference type="Proteomes" id="UP000051952">
    <property type="component" value="Unassembled WGS sequence"/>
</dbReference>
<dbReference type="EMBL" id="CYKH01002042">
    <property type="protein sequence ID" value="CUG92437.1"/>
    <property type="molecule type" value="Genomic_DNA"/>
</dbReference>